<dbReference type="PROSITE" id="PS50042">
    <property type="entry name" value="CNMP_BINDING_3"/>
    <property type="match status" value="1"/>
</dbReference>
<gene>
    <name evidence="2" type="ORF">METEAL_35920</name>
</gene>
<dbReference type="RefSeq" id="WP_316413094.1">
    <property type="nucleotide sequence ID" value="NZ_AP027080.1"/>
</dbReference>
<dbReference type="InterPro" id="IPR000595">
    <property type="entry name" value="cNMP-bd_dom"/>
</dbReference>
<dbReference type="AlphaFoldDB" id="A0AA48H9V1"/>
<dbReference type="PROSITE" id="PS00889">
    <property type="entry name" value="CNMP_BINDING_2"/>
    <property type="match status" value="1"/>
</dbReference>
<dbReference type="EMBL" id="AP027080">
    <property type="protein sequence ID" value="BDU74418.1"/>
    <property type="molecule type" value="Genomic_DNA"/>
</dbReference>
<dbReference type="PANTHER" id="PTHR24567:SF74">
    <property type="entry name" value="HTH-TYPE TRANSCRIPTIONAL REGULATOR ARCR"/>
    <property type="match status" value="1"/>
</dbReference>
<dbReference type="Proteomes" id="UP001238179">
    <property type="component" value="Chromosome"/>
</dbReference>
<dbReference type="InterPro" id="IPR050397">
    <property type="entry name" value="Env_Response_Regulators"/>
</dbReference>
<evidence type="ECO:0000259" key="1">
    <source>
        <dbReference type="PROSITE" id="PS50042"/>
    </source>
</evidence>
<keyword evidence="3" id="KW-1185">Reference proteome</keyword>
<dbReference type="Gene3D" id="2.60.120.10">
    <property type="entry name" value="Jelly Rolls"/>
    <property type="match status" value="1"/>
</dbReference>
<dbReference type="Pfam" id="PF00027">
    <property type="entry name" value="cNMP_binding"/>
    <property type="match status" value="1"/>
</dbReference>
<evidence type="ECO:0000313" key="3">
    <source>
        <dbReference type="Proteomes" id="UP001238179"/>
    </source>
</evidence>
<protein>
    <recommendedName>
        <fullName evidence="1">Cyclic nucleotide-binding domain-containing protein</fullName>
    </recommendedName>
</protein>
<dbReference type="KEGG" id="msil:METEAL_35920"/>
<dbReference type="GO" id="GO:0005829">
    <property type="term" value="C:cytosol"/>
    <property type="evidence" value="ECO:0007669"/>
    <property type="project" value="TreeGrafter"/>
</dbReference>
<dbReference type="InterPro" id="IPR018490">
    <property type="entry name" value="cNMP-bd_dom_sf"/>
</dbReference>
<dbReference type="InterPro" id="IPR014710">
    <property type="entry name" value="RmlC-like_jellyroll"/>
</dbReference>
<sequence length="142" mass="15764">MLTIGQVRSYRPEEVIFREGDAGDGLYIVIDGTVRISKHTATGEEALAILEPNAFFGEMALVDFSTRAADAVANVPSEAFFIPLRELRTLIEANHGIALKVLYALCEVLTQRLRETNERYMTVFTLAQWGGGMTQDNLFPIP</sequence>
<dbReference type="PRINTS" id="PR00103">
    <property type="entry name" value="CAMPKINASE"/>
</dbReference>
<dbReference type="SUPFAM" id="SSF51206">
    <property type="entry name" value="cAMP-binding domain-like"/>
    <property type="match status" value="1"/>
</dbReference>
<dbReference type="SMART" id="SM00100">
    <property type="entry name" value="cNMP"/>
    <property type="match status" value="1"/>
</dbReference>
<reference evidence="3" key="1">
    <citation type="journal article" date="2023" name="Int. J. Syst. Evol. Microbiol.">
        <title>Mesoterricola silvestris gen. nov., sp. nov., Mesoterricola sediminis sp. nov., Geothrix oryzae sp. nov., Geothrix edaphica sp. nov., Geothrix rubra sp. nov., and Geothrix limicola sp. nov., six novel members of Acidobacteriota isolated from soils.</title>
        <authorList>
            <person name="Itoh H."/>
            <person name="Sugisawa Y."/>
            <person name="Mise K."/>
            <person name="Xu Z."/>
            <person name="Kuniyasu M."/>
            <person name="Ushijima N."/>
            <person name="Kawano K."/>
            <person name="Kobayashi E."/>
            <person name="Shiratori Y."/>
            <person name="Masuda Y."/>
            <person name="Senoo K."/>
        </authorList>
    </citation>
    <scope>NUCLEOTIDE SEQUENCE [LARGE SCALE GENOMIC DNA]</scope>
    <source>
        <strain evidence="3">W79</strain>
    </source>
</reference>
<name>A0AA48H9V1_9BACT</name>
<dbReference type="InterPro" id="IPR018488">
    <property type="entry name" value="cNMP-bd_CS"/>
</dbReference>
<proteinExistence type="predicted"/>
<evidence type="ECO:0000313" key="2">
    <source>
        <dbReference type="EMBL" id="BDU74418.1"/>
    </source>
</evidence>
<dbReference type="GO" id="GO:0003700">
    <property type="term" value="F:DNA-binding transcription factor activity"/>
    <property type="evidence" value="ECO:0007669"/>
    <property type="project" value="TreeGrafter"/>
</dbReference>
<accession>A0AA48H9V1</accession>
<dbReference type="PANTHER" id="PTHR24567">
    <property type="entry name" value="CRP FAMILY TRANSCRIPTIONAL REGULATORY PROTEIN"/>
    <property type="match status" value="1"/>
</dbReference>
<dbReference type="CDD" id="cd00038">
    <property type="entry name" value="CAP_ED"/>
    <property type="match status" value="1"/>
</dbReference>
<feature type="domain" description="Cyclic nucleotide-binding" evidence="1">
    <location>
        <begin position="1"/>
        <end position="91"/>
    </location>
</feature>
<organism evidence="2 3">
    <name type="scientific">Mesoterricola silvestris</name>
    <dbReference type="NCBI Taxonomy" id="2927979"/>
    <lineage>
        <taxon>Bacteria</taxon>
        <taxon>Pseudomonadati</taxon>
        <taxon>Acidobacteriota</taxon>
        <taxon>Holophagae</taxon>
        <taxon>Holophagales</taxon>
        <taxon>Holophagaceae</taxon>
        <taxon>Mesoterricola</taxon>
    </lineage>
</organism>